<keyword evidence="3" id="KW-0862">Zinc</keyword>
<evidence type="ECO:0000256" key="5">
    <source>
        <dbReference type="SAM" id="MobiDB-lite"/>
    </source>
</evidence>
<dbReference type="OrthoDB" id="1936617at2759"/>
<feature type="domain" description="FYVE-type" evidence="7">
    <location>
        <begin position="2155"/>
        <end position="2215"/>
    </location>
</feature>
<feature type="non-terminal residue" evidence="8">
    <location>
        <position position="2836"/>
    </location>
</feature>
<evidence type="ECO:0000256" key="6">
    <source>
        <dbReference type="SAM" id="Phobius"/>
    </source>
</evidence>
<dbReference type="GO" id="GO:0000724">
    <property type="term" value="P:double-strand break repair via homologous recombination"/>
    <property type="evidence" value="ECO:0007669"/>
    <property type="project" value="InterPro"/>
</dbReference>
<dbReference type="PROSITE" id="PS50178">
    <property type="entry name" value="ZF_FYVE"/>
    <property type="match status" value="1"/>
</dbReference>
<dbReference type="GO" id="GO:0000281">
    <property type="term" value="P:mitotic cytokinesis"/>
    <property type="evidence" value="ECO:0007669"/>
    <property type="project" value="InterPro"/>
</dbReference>
<gene>
    <name evidence="8" type="ORF">DSTB1V02_LOCUS9499</name>
</gene>
<organism evidence="8">
    <name type="scientific">Darwinula stevensoni</name>
    <dbReference type="NCBI Taxonomy" id="69355"/>
    <lineage>
        <taxon>Eukaryota</taxon>
        <taxon>Metazoa</taxon>
        <taxon>Ecdysozoa</taxon>
        <taxon>Arthropoda</taxon>
        <taxon>Crustacea</taxon>
        <taxon>Oligostraca</taxon>
        <taxon>Ostracoda</taxon>
        <taxon>Podocopa</taxon>
        <taxon>Podocopida</taxon>
        <taxon>Darwinulocopina</taxon>
        <taxon>Darwinuloidea</taxon>
        <taxon>Darwinulidae</taxon>
        <taxon>Darwinula</taxon>
    </lineage>
</organism>
<feature type="compositionally biased region" description="Basic and acidic residues" evidence="5">
    <location>
        <begin position="26"/>
        <end position="36"/>
    </location>
</feature>
<keyword evidence="6" id="KW-0472">Membrane</keyword>
<dbReference type="Proteomes" id="UP000677054">
    <property type="component" value="Unassembled WGS sequence"/>
</dbReference>
<feature type="compositionally biased region" description="Acidic residues" evidence="5">
    <location>
        <begin position="759"/>
        <end position="770"/>
    </location>
</feature>
<dbReference type="GO" id="GO:0008270">
    <property type="term" value="F:zinc ion binding"/>
    <property type="evidence" value="ECO:0007669"/>
    <property type="project" value="UniProtKB-KW"/>
</dbReference>
<dbReference type="SUPFAM" id="SSF57903">
    <property type="entry name" value="FYVE/PHD zinc finger"/>
    <property type="match status" value="1"/>
</dbReference>
<feature type="region of interest" description="Disordered" evidence="5">
    <location>
        <begin position="750"/>
        <end position="784"/>
    </location>
</feature>
<dbReference type="EMBL" id="CAJPEV010002454">
    <property type="protein sequence ID" value="CAG0896947.1"/>
    <property type="molecule type" value="Genomic_DNA"/>
</dbReference>
<dbReference type="PANTHER" id="PTHR46591">
    <property type="entry name" value="ZINC FINGER FYVE DOMAIN-CONTAINING PROTEIN 26"/>
    <property type="match status" value="1"/>
</dbReference>
<dbReference type="GO" id="GO:0005813">
    <property type="term" value="C:centrosome"/>
    <property type="evidence" value="ECO:0007669"/>
    <property type="project" value="TreeGrafter"/>
</dbReference>
<keyword evidence="6" id="KW-1133">Transmembrane helix</keyword>
<dbReference type="PANTHER" id="PTHR46591:SF1">
    <property type="entry name" value="ZINC FINGER FYVE DOMAIN-CONTAINING PROTEIN 26"/>
    <property type="match status" value="1"/>
</dbReference>
<dbReference type="InterPro" id="IPR011011">
    <property type="entry name" value="Znf_FYVE_PHD"/>
</dbReference>
<keyword evidence="6" id="KW-0812">Transmembrane</keyword>
<dbReference type="EMBL" id="LR901971">
    <property type="protein sequence ID" value="CAD7249712.1"/>
    <property type="molecule type" value="Genomic_DNA"/>
</dbReference>
<evidence type="ECO:0000256" key="1">
    <source>
        <dbReference type="ARBA" id="ARBA00022723"/>
    </source>
</evidence>
<dbReference type="Gene3D" id="3.30.40.10">
    <property type="entry name" value="Zinc/RING finger domain, C3HC4 (zinc finger)"/>
    <property type="match status" value="1"/>
</dbReference>
<reference evidence="8" key="1">
    <citation type="submission" date="2020-11" db="EMBL/GenBank/DDBJ databases">
        <authorList>
            <person name="Tran Van P."/>
        </authorList>
    </citation>
    <scope>NUCLEOTIDE SEQUENCE</scope>
</reference>
<evidence type="ECO:0000259" key="7">
    <source>
        <dbReference type="PROSITE" id="PS50178"/>
    </source>
</evidence>
<protein>
    <recommendedName>
        <fullName evidence="7">FYVE-type domain-containing protein</fullName>
    </recommendedName>
</protein>
<keyword evidence="2 4" id="KW-0863">Zinc-finger</keyword>
<evidence type="ECO:0000256" key="3">
    <source>
        <dbReference type="ARBA" id="ARBA00022833"/>
    </source>
</evidence>
<feature type="transmembrane region" description="Helical" evidence="6">
    <location>
        <begin position="75"/>
        <end position="96"/>
    </location>
</feature>
<dbReference type="GO" id="GO:0032465">
    <property type="term" value="P:regulation of cytokinesis"/>
    <property type="evidence" value="ECO:0007669"/>
    <property type="project" value="TreeGrafter"/>
</dbReference>
<dbReference type="InterPro" id="IPR028730">
    <property type="entry name" value="ZFYVE26"/>
</dbReference>
<dbReference type="InterPro" id="IPR017455">
    <property type="entry name" value="Znf_FYVE-rel"/>
</dbReference>
<dbReference type="SMART" id="SM00064">
    <property type="entry name" value="FYVE"/>
    <property type="match status" value="1"/>
</dbReference>
<sequence>MNGVLLEDEDLSDVDDHIFLNGNGDGKGDHGKDDLAKPLMPPRKKSQTENGNLPLMETRIRRPARAPCRAWCTPICYLLLALSALFGILGIGVYVMEYLNDSVAVPSWMKFRHSCTSLKKETRWTLTLPKYGSLIMEADSQRDLLFLGASSGLDSVQGTAEGNALLCDIYFEGNQPCRGSIIGVNASDGQVLWRQGTQNHIQQLSCKTDVSGDNIDVLGVNGKDGTIIWEFSSSSIMHIVQVRDWDGDSVPDVLVLPTESSEASSLSFSVLLWVLSGHAVLSLSEPEGRRKGKKRKRRWFLLSGSNGRKLHESRMNVEGSLHPPVTLVHPDETEYLLFTSSYPARISIFQLEDFIGDKGGYRTLLLGVNGTSGPIQLGDLNGDGIEDFSINVDNATLAFDGWDFSPMWTSPLHSMDGNMSLGHFVGEKGLDIFFLQDSQALVVGGRNGSGEVVSGELAKLGQFFSSAAGVISLGPSVDGILFWLASWKEHDFHLVGWSRDFVPQFQSYLNVSSQWPEHPNETESLGEKYLEKHPGALKLWEKAQHGKEEVQPMVYQSKHHISKYGQSREMGNQWVDPYQDLSGVNERWFEYDNEEPDPIYGLESPDADIQPDWLGWKRDVKRSIQIEKVEREVLPVLVLPSTDAGGVDVISGVTSQAQRNCPQANNTVLMAACLIAHGRLHVVAGLEAKCVMDRTLKVNFTSGANQGNSLNISLEVDTGKKGELSQKLREVQQKCNDHLTSVILKAASGNANGGKDSSALEDGDEDDSDDDKVNDKDQWTLPEGLDQDNEKWTSLIELIKTSHEIPDHGIAQVIKSCESGVKKWDKYATHVIFELLAREENRHGLRRALETDEDLNTLLHCDEGALALKLARLSLARKMPPLAILQSEWEKWLELGHWDSLKLFFSRQPWSQLRPGFIIWYFLSCSSPETMDLLLQTLWHPYDNEDVEKEAKSICDALASQIKCLHWIQSHLETSDRSHFPSITPMEILSLVLSSRPLRALHQIFKLENLSLHDGLEYLKLSRESGDGDNKNILLGFWSVRLSLQALKASSALLGDEGRYQEEVTDRLLLAKSYTLQISQLAFRVDVARLLFSLLLMEKVETEKGLHGRGHYLSNASFTRDLLHVLKDILVVTSSALFSETKSKDEEDGKSPLDSQHLTSKLLQWVNEAQWRLSLVTEEDFPKEMGIVDMYPLDHVAVLEHLFAKPEDLLFFCLHIQRDRIKASQVVKLCDLGETWLGHETSFDEFWEEAKQKVLLKNLNVEEFLNAFQKETPPIQPEVEELLPGLKVSSELKTSLALFDLTLALPPSHGSASILLHQIEEMLSRCDIPVLLSPWRQFFTQYFTLIHELRRLPDAHILGHPLLLPLSLDPQKHLCGLGETWLGHETSFDEFWEEAKQKVLLKNLNVEEFLNAFQKETPPIQPEVEELLPGLKVSSELKTSLALFDLTLALPPSHGSVSTLLHQIEEMLSRCDIPVLLSPWRQFFTQYFTLIHELRRLPDAHILGHPLLLPLSLDPQKHVTLTKATMSLSVALRNFNASAQSVQSEMQIFRRLVEAVGDMHSTLRRLSLCPEGGMEFNPLRNIMFFVKQMTFLLNGGRKKVKDASFAVLRRDIVKSLGEVLLSRPGCLVQITHCAEQLNLDLAYVIVRSSVPAIPLHVPTTPVEPDEAAEVIRLLLDFTLNQEDSSESSLEDKKEEGEWSQLHKLPDELLDYLRSESWLVSFLLEKLHSDRSSADGIPSSYGSPCLDRLFLSPRSNVLKIFFSGSRHLAALSPPPASQMIILFIKEHAKSPDVCLELLDSIPPVCLSEGLLQIRDALWCHCLELNLIPQGLKPWQAVLQIRDPELRCATLLKCARDWPYNDARHAVVACIPLSTAQFKEELQSIRDEVQLYQQVLEALKEGAYPDWQDASWQDIAKRSQTDSSSIFGTLYSLRKYSVASKWAERHSLPENLHRHLEESLLRSIITSPKPDPHQIKAVLVPLSSTVAASILENLLPEVEHGETCSFLVSLLLDEYAEVLSPVKKEQYTRLLTGLGILMALDGSYRPELLDIVQHPLLMIEQLIMNMEVKAAKTALMKLNVDNKRLSTDWKSSVNLLVLSYADKSLWFHPSFSGGSTGSPSDLEASLNGSVGSGSCSYSHSSFVPPTIPPQKSKWIPDKKADRCMECGTEPFSMFHRRHHCRRCGRVVCFSCSQHRILVEGYGNVEVRVCDPCFKFSTAEQVPGDQPPDSVELHLPKPHRWKLSQDPEYNEVAREEFSFEYYPNVPLCLSLLELCHDSQSAADFLISKAMHYFAFLRPLAPGHVNPEIDLEVLLKIISDLLLAAKLKLEGRRASDCDRLLDLVDLAHLIVDSGCAHLLPSDWQGDMANSVRRLRDSLVREERYGVALDVSTRAQLDRTSVFAAWGLSCLNAGDFETAREKFSSCLTKDPPRLQGNRKLLEQILGYLQSRPFLVDENVMEGARRSRAALGSKMPLMALHVQHSLASLQDIMNGKMKEARGGMEPLFFTEAMWYLTTYAPADMIVTFYQQHGMLKEAVEFCANMQINSDVFFASLFLPCIKQGKLSPLLHELRSFDSSLISWKKCLEGACRQLELRRLFHVLYELQIFLQDHVRASMTCLQFYVARANSFSELVQRSHHLEHAKEHLERYLFKWTPWKGGAREKQEEAPLILHLSLEDINHQLSLIQLQANLMQFLSNHETLHLDAAMNCVAPENKQPPTLFGMPEQSVVVAAITLLAPPSILKGFPLCLRLMQERTLSWRDVMVKATTGLVRMKRVPELQEFILGIQKHCTDGNAESLRDVTLEAAVRAIRDEKRMEEVDQVIRLSNSAKTKVNYSLTAC</sequence>
<dbReference type="InterPro" id="IPR000306">
    <property type="entry name" value="Znf_FYVE"/>
</dbReference>
<dbReference type="InterPro" id="IPR013083">
    <property type="entry name" value="Znf_RING/FYVE/PHD"/>
</dbReference>
<feature type="region of interest" description="Disordered" evidence="5">
    <location>
        <begin position="22"/>
        <end position="52"/>
    </location>
</feature>
<keyword evidence="9" id="KW-1185">Reference proteome</keyword>
<name>A0A7R9FNX1_9CRUS</name>
<dbReference type="GO" id="GO:0030496">
    <property type="term" value="C:midbody"/>
    <property type="evidence" value="ECO:0007669"/>
    <property type="project" value="TreeGrafter"/>
</dbReference>
<dbReference type="GO" id="GO:0005765">
    <property type="term" value="C:lysosomal membrane"/>
    <property type="evidence" value="ECO:0007669"/>
    <property type="project" value="TreeGrafter"/>
</dbReference>
<accession>A0A7R9FNX1</accession>
<dbReference type="Pfam" id="PF01363">
    <property type="entry name" value="FYVE"/>
    <property type="match status" value="1"/>
</dbReference>
<evidence type="ECO:0000313" key="9">
    <source>
        <dbReference type="Proteomes" id="UP000677054"/>
    </source>
</evidence>
<keyword evidence="1" id="KW-0479">Metal-binding</keyword>
<evidence type="ECO:0000256" key="2">
    <source>
        <dbReference type="ARBA" id="ARBA00022771"/>
    </source>
</evidence>
<evidence type="ECO:0000313" key="8">
    <source>
        <dbReference type="EMBL" id="CAD7249712.1"/>
    </source>
</evidence>
<proteinExistence type="predicted"/>
<dbReference type="GO" id="GO:0032266">
    <property type="term" value="F:phosphatidylinositol-3-phosphate binding"/>
    <property type="evidence" value="ECO:0007669"/>
    <property type="project" value="InterPro"/>
</dbReference>
<evidence type="ECO:0000256" key="4">
    <source>
        <dbReference type="PROSITE-ProRule" id="PRU00091"/>
    </source>
</evidence>